<evidence type="ECO:0000313" key="2">
    <source>
        <dbReference type="EMBL" id="GLX87405.1"/>
    </source>
</evidence>
<evidence type="ECO:0000259" key="1">
    <source>
        <dbReference type="PROSITE" id="PS50801"/>
    </source>
</evidence>
<dbReference type="RefSeq" id="WP_284301451.1">
    <property type="nucleotide sequence ID" value="NZ_BSSV01000012.1"/>
</dbReference>
<dbReference type="InterPro" id="IPR051932">
    <property type="entry name" value="Bact_StressResp_Reg"/>
</dbReference>
<reference evidence="2 3" key="1">
    <citation type="submission" date="2023-03" db="EMBL/GenBank/DDBJ databases">
        <title>Thalassotalea loyana LMG 22536T draft genome sequence.</title>
        <authorList>
            <person name="Sawabe T."/>
        </authorList>
    </citation>
    <scope>NUCLEOTIDE SEQUENCE [LARGE SCALE GENOMIC DNA]</scope>
    <source>
        <strain evidence="2 3">LMG 22536</strain>
    </source>
</reference>
<dbReference type="EMBL" id="BSSV01000012">
    <property type="protein sequence ID" value="GLX87405.1"/>
    <property type="molecule type" value="Genomic_DNA"/>
</dbReference>
<sequence length="118" mass="13031">MPKATFIVLNKVESALLATFPAFISDEVLVDFKQTLLGKLSKDRSQYLLCDLSGLEFVDIDEYLELIQTLSMASLLGTKAIMVGMKANIAATLVDYDIDVAMFEHVLNLDDGLALTRQ</sequence>
<dbReference type="PROSITE" id="PS50801">
    <property type="entry name" value="STAS"/>
    <property type="match status" value="1"/>
</dbReference>
<name>A0ABQ6HH40_9GAMM</name>
<proteinExistence type="predicted"/>
<dbReference type="SUPFAM" id="SSF52091">
    <property type="entry name" value="SpoIIaa-like"/>
    <property type="match status" value="1"/>
</dbReference>
<dbReference type="Proteomes" id="UP001157134">
    <property type="component" value="Unassembled WGS sequence"/>
</dbReference>
<dbReference type="InterPro" id="IPR002645">
    <property type="entry name" value="STAS_dom"/>
</dbReference>
<gene>
    <name evidence="2" type="ORF">tloyanaT_36580</name>
</gene>
<keyword evidence="3" id="KW-1185">Reference proteome</keyword>
<comment type="caution">
    <text evidence="2">The sequence shown here is derived from an EMBL/GenBank/DDBJ whole genome shotgun (WGS) entry which is preliminary data.</text>
</comment>
<dbReference type="PANTHER" id="PTHR33745">
    <property type="entry name" value="RSBT ANTAGONIST PROTEIN RSBS-RELATED"/>
    <property type="match status" value="1"/>
</dbReference>
<accession>A0ABQ6HH40</accession>
<feature type="domain" description="STAS" evidence="1">
    <location>
        <begin position="32"/>
        <end position="116"/>
    </location>
</feature>
<organism evidence="2 3">
    <name type="scientific">Thalassotalea loyana</name>
    <dbReference type="NCBI Taxonomy" id="280483"/>
    <lineage>
        <taxon>Bacteria</taxon>
        <taxon>Pseudomonadati</taxon>
        <taxon>Pseudomonadota</taxon>
        <taxon>Gammaproteobacteria</taxon>
        <taxon>Alteromonadales</taxon>
        <taxon>Colwelliaceae</taxon>
        <taxon>Thalassotalea</taxon>
    </lineage>
</organism>
<evidence type="ECO:0000313" key="3">
    <source>
        <dbReference type="Proteomes" id="UP001157134"/>
    </source>
</evidence>
<dbReference type="Gene3D" id="3.30.750.24">
    <property type="entry name" value="STAS domain"/>
    <property type="match status" value="1"/>
</dbReference>
<protein>
    <recommendedName>
        <fullName evidence="1">STAS domain-containing protein</fullName>
    </recommendedName>
</protein>
<dbReference type="InterPro" id="IPR036513">
    <property type="entry name" value="STAS_dom_sf"/>
</dbReference>